<evidence type="ECO:0000256" key="1">
    <source>
        <dbReference type="ARBA" id="ARBA00022664"/>
    </source>
</evidence>
<evidence type="ECO:0000256" key="2">
    <source>
        <dbReference type="PROSITE-ProRule" id="PRU00047"/>
    </source>
</evidence>
<dbReference type="GO" id="GO:0006397">
    <property type="term" value="P:mRNA processing"/>
    <property type="evidence" value="ECO:0007669"/>
    <property type="project" value="UniProtKB-KW"/>
</dbReference>
<organism evidence="4 5">
    <name type="scientific">Daedalea quercina L-15889</name>
    <dbReference type="NCBI Taxonomy" id="1314783"/>
    <lineage>
        <taxon>Eukaryota</taxon>
        <taxon>Fungi</taxon>
        <taxon>Dikarya</taxon>
        <taxon>Basidiomycota</taxon>
        <taxon>Agaricomycotina</taxon>
        <taxon>Agaricomycetes</taxon>
        <taxon>Polyporales</taxon>
        <taxon>Fomitopsis</taxon>
    </lineage>
</organism>
<name>A0A165KGU7_9APHY</name>
<dbReference type="GO" id="GO:0003676">
    <property type="term" value="F:nucleic acid binding"/>
    <property type="evidence" value="ECO:0007669"/>
    <property type="project" value="InterPro"/>
</dbReference>
<evidence type="ECO:0000259" key="3">
    <source>
        <dbReference type="PROSITE" id="PS50158"/>
    </source>
</evidence>
<proteinExistence type="predicted"/>
<dbReference type="OrthoDB" id="2730579at2759"/>
<dbReference type="SUPFAM" id="SSF57756">
    <property type="entry name" value="Retrovirus zinc finger-like domains"/>
    <property type="match status" value="1"/>
</dbReference>
<keyword evidence="2" id="KW-0862">Zinc</keyword>
<reference evidence="4 5" key="1">
    <citation type="journal article" date="2016" name="Mol. Biol. Evol.">
        <title>Comparative Genomics of Early-Diverging Mushroom-Forming Fungi Provides Insights into the Origins of Lignocellulose Decay Capabilities.</title>
        <authorList>
            <person name="Nagy L.G."/>
            <person name="Riley R."/>
            <person name="Tritt A."/>
            <person name="Adam C."/>
            <person name="Daum C."/>
            <person name="Floudas D."/>
            <person name="Sun H."/>
            <person name="Yadav J.S."/>
            <person name="Pangilinan J."/>
            <person name="Larsson K.H."/>
            <person name="Matsuura K."/>
            <person name="Barry K."/>
            <person name="Labutti K."/>
            <person name="Kuo R."/>
            <person name="Ohm R.A."/>
            <person name="Bhattacharya S.S."/>
            <person name="Shirouzu T."/>
            <person name="Yoshinaga Y."/>
            <person name="Martin F.M."/>
            <person name="Grigoriev I.V."/>
            <person name="Hibbett D.S."/>
        </authorList>
    </citation>
    <scope>NUCLEOTIDE SEQUENCE [LARGE SCALE GENOMIC DNA]</scope>
    <source>
        <strain evidence="4 5">L-15889</strain>
    </source>
</reference>
<accession>A0A165KGU7</accession>
<keyword evidence="2" id="KW-0479">Metal-binding</keyword>
<keyword evidence="1" id="KW-0507">mRNA processing</keyword>
<dbReference type="AlphaFoldDB" id="A0A165KGU7"/>
<dbReference type="InterPro" id="IPR036875">
    <property type="entry name" value="Znf_CCHC_sf"/>
</dbReference>
<evidence type="ECO:0000313" key="4">
    <source>
        <dbReference type="EMBL" id="KZT63116.1"/>
    </source>
</evidence>
<keyword evidence="5" id="KW-1185">Reference proteome</keyword>
<gene>
    <name evidence="4" type="ORF">DAEQUDRAFT_770904</name>
</gene>
<dbReference type="EMBL" id="KV429253">
    <property type="protein sequence ID" value="KZT63116.1"/>
    <property type="molecule type" value="Genomic_DNA"/>
</dbReference>
<dbReference type="Proteomes" id="UP000076727">
    <property type="component" value="Unassembled WGS sequence"/>
</dbReference>
<keyword evidence="2" id="KW-0863">Zinc-finger</keyword>
<protein>
    <recommendedName>
        <fullName evidence="3">CCHC-type domain-containing protein</fullName>
    </recommendedName>
</protein>
<dbReference type="PROSITE" id="PS50158">
    <property type="entry name" value="ZF_CCHC"/>
    <property type="match status" value="1"/>
</dbReference>
<feature type="domain" description="CCHC-type" evidence="3">
    <location>
        <begin position="226"/>
        <end position="241"/>
    </location>
</feature>
<dbReference type="InterPro" id="IPR001878">
    <property type="entry name" value="Znf_CCHC"/>
</dbReference>
<sequence>MTLAKELLVHGLLEGELGTKKKWHSSEVEAHVWWAYKAAAIASEVGDRGALLPSAILNIPEALCDEVSNCHTWDGLVEMMNKVNIGKVKHIAQREQCLRALERRAIGPAPDSPTKHIRMALARTTIAVQPPIQPLVFNPVSIPVTTNTGGTARGVPSCNRTYTPITVRYATLVARVLKAPPNTAEGQALYAKQKAGWQPNPDTQGPDENHLYPLTPGTVDVGSNECYNCGMQGHQSGACRSTKGVPDLERTWRQIAGYIIRTARKCYVVTPDTGVSLLLQTPCAR</sequence>
<dbReference type="STRING" id="1314783.A0A165KGU7"/>
<dbReference type="GO" id="GO:0008270">
    <property type="term" value="F:zinc ion binding"/>
    <property type="evidence" value="ECO:0007669"/>
    <property type="project" value="UniProtKB-KW"/>
</dbReference>
<evidence type="ECO:0000313" key="5">
    <source>
        <dbReference type="Proteomes" id="UP000076727"/>
    </source>
</evidence>